<sequence>MITRTAIFEGRVTPGKEEDFFGAVESRLAPMWADFPGACNVRWFRVNDADADAAPIAMIQQVDYPSRAALAAAIASPQRDRARALTLELMQMFEGRFYHLISGQDELVNT</sequence>
<dbReference type="SUPFAM" id="SSF54909">
    <property type="entry name" value="Dimeric alpha+beta barrel"/>
    <property type="match status" value="1"/>
</dbReference>
<organism evidence="1 2">
    <name type="scientific">Novosphingobium ovatum</name>
    <dbReference type="NCBI Taxonomy" id="1908523"/>
    <lineage>
        <taxon>Bacteria</taxon>
        <taxon>Pseudomonadati</taxon>
        <taxon>Pseudomonadota</taxon>
        <taxon>Alphaproteobacteria</taxon>
        <taxon>Sphingomonadales</taxon>
        <taxon>Sphingomonadaceae</taxon>
        <taxon>Novosphingobium</taxon>
    </lineage>
</organism>
<evidence type="ECO:0000313" key="1">
    <source>
        <dbReference type="EMBL" id="NBC36634.1"/>
    </source>
</evidence>
<evidence type="ECO:0008006" key="3">
    <source>
        <dbReference type="Google" id="ProtNLM"/>
    </source>
</evidence>
<dbReference type="InterPro" id="IPR011008">
    <property type="entry name" value="Dimeric_a/b-barrel"/>
</dbReference>
<name>A0ABW9XDM3_9SPHN</name>
<dbReference type="Proteomes" id="UP000753724">
    <property type="component" value="Unassembled WGS sequence"/>
</dbReference>
<reference evidence="2" key="1">
    <citation type="submission" date="2020-01" db="EMBL/GenBank/DDBJ databases">
        <title>Sphingomonas sp. strain CSW-10.</title>
        <authorList>
            <person name="Chen W.-M."/>
        </authorList>
    </citation>
    <scope>NUCLEOTIDE SEQUENCE [LARGE SCALE GENOMIC DNA]</scope>
    <source>
        <strain evidence="2">FSY-8</strain>
    </source>
</reference>
<evidence type="ECO:0000313" key="2">
    <source>
        <dbReference type="Proteomes" id="UP000753724"/>
    </source>
</evidence>
<gene>
    <name evidence="1" type="ORF">GTZ99_08695</name>
</gene>
<dbReference type="EMBL" id="JAAAPO010000003">
    <property type="protein sequence ID" value="NBC36634.1"/>
    <property type="molecule type" value="Genomic_DNA"/>
</dbReference>
<comment type="caution">
    <text evidence="1">The sequence shown here is derived from an EMBL/GenBank/DDBJ whole genome shotgun (WGS) entry which is preliminary data.</text>
</comment>
<proteinExistence type="predicted"/>
<dbReference type="RefSeq" id="WP_161717916.1">
    <property type="nucleotide sequence ID" value="NZ_JAAAPO010000003.1"/>
</dbReference>
<keyword evidence="2" id="KW-1185">Reference proteome</keyword>
<accession>A0ABW9XDM3</accession>
<protein>
    <recommendedName>
        <fullName evidence="3">Antibiotic biosynthesis monooxygenase</fullName>
    </recommendedName>
</protein>
<dbReference type="Gene3D" id="3.30.70.100">
    <property type="match status" value="1"/>
</dbReference>